<dbReference type="Proteomes" id="UP000193411">
    <property type="component" value="Unassembled WGS sequence"/>
</dbReference>
<sequence length="670" mass="75010">MHSAHITQDSPSRPLVPSSLATLPFDVQSAIARHSDLISIAQLHCTCRAFANPALYSSISDVRILQAVTAGDNSAFCQALSASSDLTAKPPTWPTEADLIHYDRRRQLFQACVWHLVCTHNEPSSVWWAPLDLLYDVTKVYLRELDHLDKANGVGQSITDIAVLKGLDQIETDTQRFLERMLDVAVSRRHSIGLTSLSTFCVRNKAWLESLDLFGTLMTLTKATDVPAPQLVDMQLALSPFTWFGNEGGDACECASEWLAASGHPLVLLNGVRLFAKNGNDSLSATLYCLPDLVYALWTAGRKNLTLQFLDLFLLALGTHSVRYFAFREADADPLLWAMGQHVTRPKKALPLKFPADQDADSVEPSVFRPFILAGASQDLIRAAIASLRGWNWYDMDSWFQLKENPYSPVDRELLDWYLVRKPLHLDLVHAYSHRLATSLRAACSKVSGRALQRVLEEVPFDLVHAREITDTKYPTKCDRCEQLKQLANQPGAPALLKRFVKQYDEASPMSFVPIPAHKRLQEARAIQALLKSIPPRSAASAASKTGDSHSWRAYLDSFVAQRTSYGNSLLPLLWPHVRDANRYPDTALNVIPFGEFMRAMIQGHWLPEAIQVLDEAKGIERCSSWRISMQEMVGLMAPDKRELAHRLTAESVEEVVDFMRENGWLAVEA</sequence>
<organism evidence="1 2">
    <name type="scientific">Catenaria anguillulae PL171</name>
    <dbReference type="NCBI Taxonomy" id="765915"/>
    <lineage>
        <taxon>Eukaryota</taxon>
        <taxon>Fungi</taxon>
        <taxon>Fungi incertae sedis</taxon>
        <taxon>Blastocladiomycota</taxon>
        <taxon>Blastocladiomycetes</taxon>
        <taxon>Blastocladiales</taxon>
        <taxon>Catenariaceae</taxon>
        <taxon>Catenaria</taxon>
    </lineage>
</organism>
<comment type="caution">
    <text evidence="1">The sequence shown here is derived from an EMBL/GenBank/DDBJ whole genome shotgun (WGS) entry which is preliminary data.</text>
</comment>
<proteinExistence type="predicted"/>
<gene>
    <name evidence="1" type="ORF">BCR44DRAFT_42339</name>
</gene>
<dbReference type="EMBL" id="MCFL01000044">
    <property type="protein sequence ID" value="ORZ32633.1"/>
    <property type="molecule type" value="Genomic_DNA"/>
</dbReference>
<accession>A0A1Y2HG07</accession>
<name>A0A1Y2HG07_9FUNG</name>
<reference evidence="1 2" key="1">
    <citation type="submission" date="2016-07" db="EMBL/GenBank/DDBJ databases">
        <title>Pervasive Adenine N6-methylation of Active Genes in Fungi.</title>
        <authorList>
            <consortium name="DOE Joint Genome Institute"/>
            <person name="Mondo S.J."/>
            <person name="Dannebaum R.O."/>
            <person name="Kuo R.C."/>
            <person name="Labutti K."/>
            <person name="Haridas S."/>
            <person name="Kuo A."/>
            <person name="Salamov A."/>
            <person name="Ahrendt S.R."/>
            <person name="Lipzen A."/>
            <person name="Sullivan W."/>
            <person name="Andreopoulos W.B."/>
            <person name="Clum A."/>
            <person name="Lindquist E."/>
            <person name="Daum C."/>
            <person name="Ramamoorthy G.K."/>
            <person name="Gryganskyi A."/>
            <person name="Culley D."/>
            <person name="Magnuson J.K."/>
            <person name="James T.Y."/>
            <person name="O'Malley M.A."/>
            <person name="Stajich J.E."/>
            <person name="Spatafora J.W."/>
            <person name="Visel A."/>
            <person name="Grigoriev I.V."/>
        </authorList>
    </citation>
    <scope>NUCLEOTIDE SEQUENCE [LARGE SCALE GENOMIC DNA]</scope>
    <source>
        <strain evidence="1 2">PL171</strain>
    </source>
</reference>
<dbReference type="AlphaFoldDB" id="A0A1Y2HG07"/>
<keyword evidence="2" id="KW-1185">Reference proteome</keyword>
<evidence type="ECO:0000313" key="1">
    <source>
        <dbReference type="EMBL" id="ORZ32633.1"/>
    </source>
</evidence>
<evidence type="ECO:0000313" key="2">
    <source>
        <dbReference type="Proteomes" id="UP000193411"/>
    </source>
</evidence>
<protein>
    <submittedName>
        <fullName evidence="1">Uncharacterized protein</fullName>
    </submittedName>
</protein>